<feature type="non-terminal residue" evidence="2">
    <location>
        <position position="1"/>
    </location>
</feature>
<dbReference type="Proteomes" id="UP000077266">
    <property type="component" value="Unassembled WGS sequence"/>
</dbReference>
<evidence type="ECO:0000313" key="2">
    <source>
        <dbReference type="EMBL" id="KZV82508.1"/>
    </source>
</evidence>
<evidence type="ECO:0000313" key="3">
    <source>
        <dbReference type="Proteomes" id="UP000077266"/>
    </source>
</evidence>
<name>A0A165CI21_EXIGL</name>
<reference evidence="2 3" key="1">
    <citation type="journal article" date="2016" name="Mol. Biol. Evol.">
        <title>Comparative Genomics of Early-Diverging Mushroom-Forming Fungi Provides Insights into the Origins of Lignocellulose Decay Capabilities.</title>
        <authorList>
            <person name="Nagy L.G."/>
            <person name="Riley R."/>
            <person name="Tritt A."/>
            <person name="Adam C."/>
            <person name="Daum C."/>
            <person name="Floudas D."/>
            <person name="Sun H."/>
            <person name="Yadav J.S."/>
            <person name="Pangilinan J."/>
            <person name="Larsson K.H."/>
            <person name="Matsuura K."/>
            <person name="Barry K."/>
            <person name="Labutti K."/>
            <person name="Kuo R."/>
            <person name="Ohm R.A."/>
            <person name="Bhattacharya S.S."/>
            <person name="Shirouzu T."/>
            <person name="Yoshinaga Y."/>
            <person name="Martin F.M."/>
            <person name="Grigoriev I.V."/>
            <person name="Hibbett D.S."/>
        </authorList>
    </citation>
    <scope>NUCLEOTIDE SEQUENCE [LARGE SCALE GENOMIC DNA]</scope>
    <source>
        <strain evidence="2 3">HHB12029</strain>
    </source>
</reference>
<gene>
    <name evidence="2" type="ORF">EXIGLDRAFT_657030</name>
</gene>
<evidence type="ECO:0000256" key="1">
    <source>
        <dbReference type="SAM" id="MobiDB-lite"/>
    </source>
</evidence>
<feature type="region of interest" description="Disordered" evidence="1">
    <location>
        <begin position="112"/>
        <end position="137"/>
    </location>
</feature>
<feature type="compositionally biased region" description="Low complexity" evidence="1">
    <location>
        <begin position="206"/>
        <end position="218"/>
    </location>
</feature>
<dbReference type="AlphaFoldDB" id="A0A165CI21"/>
<sequence>LTDLGLVRFQVELAAVARNEQRIFRGAQPLFTVRDVRWLWSCQRADVNRSPFASFAVSRPSANKPAAPSAVPALISRTFLVSPSPQAIYVYGSSRGIGPARSQQLPVLEAGSDKTVHQHRSRLGLSPPPPPEPASDLPAPIHFPRLAREPAILLVVVHVANGPLLAALFVPAGQRAEPCCPRAPAEATVRLHRLDDPPSAQLQPGVRVQQPVVRPAQH</sequence>
<organism evidence="2 3">
    <name type="scientific">Exidia glandulosa HHB12029</name>
    <dbReference type="NCBI Taxonomy" id="1314781"/>
    <lineage>
        <taxon>Eukaryota</taxon>
        <taxon>Fungi</taxon>
        <taxon>Dikarya</taxon>
        <taxon>Basidiomycota</taxon>
        <taxon>Agaricomycotina</taxon>
        <taxon>Agaricomycetes</taxon>
        <taxon>Auriculariales</taxon>
        <taxon>Exidiaceae</taxon>
        <taxon>Exidia</taxon>
    </lineage>
</organism>
<proteinExistence type="predicted"/>
<accession>A0A165CI21</accession>
<feature type="region of interest" description="Disordered" evidence="1">
    <location>
        <begin position="196"/>
        <end position="218"/>
    </location>
</feature>
<feature type="non-terminal residue" evidence="2">
    <location>
        <position position="218"/>
    </location>
</feature>
<dbReference type="InParanoid" id="A0A165CI21"/>
<dbReference type="EMBL" id="KV426319">
    <property type="protein sequence ID" value="KZV82508.1"/>
    <property type="molecule type" value="Genomic_DNA"/>
</dbReference>
<protein>
    <submittedName>
        <fullName evidence="2">Uncharacterized protein</fullName>
    </submittedName>
</protein>
<keyword evidence="3" id="KW-1185">Reference proteome</keyword>